<feature type="transmembrane region" description="Helical" evidence="1">
    <location>
        <begin position="899"/>
        <end position="919"/>
    </location>
</feature>
<dbReference type="Gene3D" id="1.20.1640.10">
    <property type="entry name" value="Multidrug efflux transporter AcrB transmembrane domain"/>
    <property type="match status" value="2"/>
</dbReference>
<accession>A0ABN6F287</accession>
<reference evidence="2 3" key="1">
    <citation type="submission" date="2021-02" db="EMBL/GenBank/DDBJ databases">
        <title>Complete genome of Desulfoluna sp. strain ASN36.</title>
        <authorList>
            <person name="Takahashi A."/>
            <person name="Kojima H."/>
            <person name="Fukui M."/>
        </authorList>
    </citation>
    <scope>NUCLEOTIDE SEQUENCE [LARGE SCALE GENOMIC DNA]</scope>
    <source>
        <strain evidence="2 3">ASN36</strain>
    </source>
</reference>
<evidence type="ECO:0000313" key="3">
    <source>
        <dbReference type="Proteomes" id="UP001320148"/>
    </source>
</evidence>
<dbReference type="Gene3D" id="3.30.70.1320">
    <property type="entry name" value="Multidrug efflux transporter AcrB pore domain like"/>
    <property type="match status" value="1"/>
</dbReference>
<dbReference type="EMBL" id="AP024488">
    <property type="protein sequence ID" value="BCS96119.1"/>
    <property type="molecule type" value="Genomic_DNA"/>
</dbReference>
<feature type="transmembrane region" description="Helical" evidence="1">
    <location>
        <begin position="926"/>
        <end position="946"/>
    </location>
</feature>
<evidence type="ECO:0000256" key="1">
    <source>
        <dbReference type="SAM" id="Phobius"/>
    </source>
</evidence>
<dbReference type="Gene3D" id="3.30.70.1440">
    <property type="entry name" value="Multidrug efflux transporter AcrB pore domain"/>
    <property type="match status" value="1"/>
</dbReference>
<dbReference type="PANTHER" id="PTHR32063">
    <property type="match status" value="1"/>
</dbReference>
<feature type="transmembrane region" description="Helical" evidence="1">
    <location>
        <begin position="1044"/>
        <end position="1068"/>
    </location>
</feature>
<keyword evidence="1" id="KW-1133">Transmembrane helix</keyword>
<dbReference type="InterPro" id="IPR001036">
    <property type="entry name" value="Acrflvin-R"/>
</dbReference>
<dbReference type="SUPFAM" id="SSF82714">
    <property type="entry name" value="Multidrug efflux transporter AcrB TolC docking domain, DN and DC subdomains"/>
    <property type="match status" value="2"/>
</dbReference>
<protein>
    <submittedName>
        <fullName evidence="2">Multidrug transporter AcrB</fullName>
    </submittedName>
</protein>
<dbReference type="InterPro" id="IPR027463">
    <property type="entry name" value="AcrB_DN_DC_subdom"/>
</dbReference>
<dbReference type="Gene3D" id="3.30.2090.10">
    <property type="entry name" value="Multidrug efflux transporter AcrB TolC docking domain, DN and DC subdomains"/>
    <property type="match status" value="2"/>
</dbReference>
<dbReference type="PRINTS" id="PR00702">
    <property type="entry name" value="ACRIFLAVINRP"/>
</dbReference>
<feature type="transmembrane region" description="Helical" evidence="1">
    <location>
        <begin position="464"/>
        <end position="486"/>
    </location>
</feature>
<keyword evidence="1" id="KW-0472">Membrane</keyword>
<feature type="transmembrane region" description="Helical" evidence="1">
    <location>
        <begin position="535"/>
        <end position="556"/>
    </location>
</feature>
<dbReference type="Proteomes" id="UP001320148">
    <property type="component" value="Chromosome"/>
</dbReference>
<feature type="transmembrane region" description="Helical" evidence="1">
    <location>
        <begin position="952"/>
        <end position="974"/>
    </location>
</feature>
<organism evidence="2 3">
    <name type="scientific">Desulfoluna limicola</name>
    <dbReference type="NCBI Taxonomy" id="2810562"/>
    <lineage>
        <taxon>Bacteria</taxon>
        <taxon>Pseudomonadati</taxon>
        <taxon>Thermodesulfobacteriota</taxon>
        <taxon>Desulfobacteria</taxon>
        <taxon>Desulfobacterales</taxon>
        <taxon>Desulfolunaceae</taxon>
        <taxon>Desulfoluna</taxon>
    </lineage>
</organism>
<feature type="transmembrane region" description="Helical" evidence="1">
    <location>
        <begin position="428"/>
        <end position="452"/>
    </location>
</feature>
<dbReference type="Gene3D" id="3.30.70.1430">
    <property type="entry name" value="Multidrug efflux transporter AcrB pore domain"/>
    <property type="match status" value="2"/>
</dbReference>
<sequence length="1075" mass="118117">MIIPDTAVKNRISVVVLAIIIVLVGIYAYSVLPREDEPDITIPYVFVSTSYKGVASADIETSITIPIEKKLKGLEGIKKISSVSSEGLSQINIEFVPGTDIDDVLRKVKDKVDEAERDLPSDMEEDPSVFEVNFSEMPIVVYSISGPQGSTALKRLADDLKEDMESVAGVLEVSVTGGQEREILIEVDPEKLAYYHIPITDFSRAVTSENANTSGGALNMGDGRYQLRVPGEFNTPEEIFGIVVKRHDGKPVYLKELARVIDTHKEEESRARLNGHEAVNISVKKRSGENVLAICAELDRIVEHHKKGWTATTLITKLMNKEKNIRIMVADLENNILSGLILVVVVLFFALGFRNAFLVGMAIPFSMLISFTILHAMGITLNMVVLFSLTLALGMLVDNAIVIVENIYRFMEQGSSRIEAAMKASSEVAYPVIGSTLTTVAAFFPMLFWPGIMGEFMRYLPLTLIITLSSSLFVALVINPALAAFIMRVKPTTATSAQQENQVPPDVETPIEIKGRILSTYAALLQVALRHRVKVVVSSFLSLFILYFFWLLVVGIEKPVEFFPSVDPQNVYVNIDPPEGGNLEYCDSIVREVEMRIATGADEAPLTDTYSSALALHNHTDRNGRAFEAPSDFNNVEHIYANSVQRFGSNLFAQNSPNHLGVQFVDYEDRTRPSAEAIHQFRERVKHIAGARITVKEEQGGPPTGDPVNIEIVGDDFLTLGRISSEVQKVITTIPGIEDVRDDYINNIPTVKIRIDRKRAALFGLSTGAIGAALKTAYNGTKISTYREAGDDYDITVRMPERFRNAPETLHTLLIPAEDGTLVPLSSLSHMEYAGSLGDITRINHNRVVTIKANVDERVKPGTVLRMEAEELLKRFSLPEGYTLSFTGENEEEQKAKAFLSRAFQLALLLIFLILVTLFNSVAQPLIILTSVILSLGGVFLGLAIMGYPFGIIMSGVGVISLAGVVVNNAIVLIDYTNKLREAGMEVSEAIIAAGATRLRPVMLTAVTTVLGLIPMVTGVSINFRELAISTVSETSQYWKSMSIVVIFGLIISTVLTLVVVPTLYSLLASRREEV</sequence>
<dbReference type="RefSeq" id="WP_236892477.1">
    <property type="nucleotide sequence ID" value="NZ_AP024488.1"/>
</dbReference>
<proteinExistence type="predicted"/>
<feature type="transmembrane region" description="Helical" evidence="1">
    <location>
        <begin position="1002"/>
        <end position="1024"/>
    </location>
</feature>
<keyword evidence="1" id="KW-0812">Transmembrane</keyword>
<dbReference type="Pfam" id="PF00873">
    <property type="entry name" value="ACR_tran"/>
    <property type="match status" value="2"/>
</dbReference>
<feature type="transmembrane region" description="Helical" evidence="1">
    <location>
        <begin position="336"/>
        <end position="353"/>
    </location>
</feature>
<feature type="transmembrane region" description="Helical" evidence="1">
    <location>
        <begin position="358"/>
        <end position="377"/>
    </location>
</feature>
<evidence type="ECO:0000313" key="2">
    <source>
        <dbReference type="EMBL" id="BCS96119.1"/>
    </source>
</evidence>
<dbReference type="PANTHER" id="PTHR32063:SF0">
    <property type="entry name" value="SWARMING MOTILITY PROTEIN SWRC"/>
    <property type="match status" value="1"/>
</dbReference>
<gene>
    <name evidence="2" type="ORF">DSLASN_17510</name>
</gene>
<feature type="transmembrane region" description="Helical" evidence="1">
    <location>
        <begin position="383"/>
        <end position="408"/>
    </location>
</feature>
<feature type="transmembrane region" description="Helical" evidence="1">
    <location>
        <begin position="12"/>
        <end position="32"/>
    </location>
</feature>
<dbReference type="SUPFAM" id="SSF82693">
    <property type="entry name" value="Multidrug efflux transporter AcrB pore domain, PN1, PN2, PC1 and PC2 subdomains"/>
    <property type="match status" value="2"/>
</dbReference>
<dbReference type="SUPFAM" id="SSF82866">
    <property type="entry name" value="Multidrug efflux transporter AcrB transmembrane domain"/>
    <property type="match status" value="2"/>
</dbReference>
<name>A0ABN6F287_9BACT</name>
<keyword evidence="3" id="KW-1185">Reference proteome</keyword>